<feature type="compositionally biased region" description="Low complexity" evidence="1">
    <location>
        <begin position="1"/>
        <end position="24"/>
    </location>
</feature>
<dbReference type="OrthoDB" id="5244221at2"/>
<dbReference type="InterPro" id="IPR016566">
    <property type="entry name" value="UCP010219"/>
</dbReference>
<reference evidence="3 4" key="1">
    <citation type="submission" date="2016-10" db="EMBL/GenBank/DDBJ databases">
        <authorList>
            <person name="de Groot N.N."/>
        </authorList>
    </citation>
    <scope>NUCLEOTIDE SEQUENCE [LARGE SCALE GENOMIC DNA]</scope>
    <source>
        <strain evidence="4">P4-7,KCTC 19426,CECT 7604</strain>
    </source>
</reference>
<protein>
    <recommendedName>
        <fullName evidence="5">Intracellular septation protein A</fullName>
    </recommendedName>
</protein>
<keyword evidence="2" id="KW-0472">Membrane</keyword>
<keyword evidence="2" id="KW-0812">Transmembrane</keyword>
<dbReference type="Pfam" id="PF11361">
    <property type="entry name" value="DUF3159"/>
    <property type="match status" value="1"/>
</dbReference>
<feature type="transmembrane region" description="Helical" evidence="2">
    <location>
        <begin position="49"/>
        <end position="78"/>
    </location>
</feature>
<keyword evidence="4" id="KW-1185">Reference proteome</keyword>
<dbReference type="AlphaFoldDB" id="A0A1H0QG80"/>
<dbReference type="RefSeq" id="WP_090477266.1">
    <property type="nucleotide sequence ID" value="NZ_LT629710.1"/>
</dbReference>
<feature type="transmembrane region" description="Helical" evidence="2">
    <location>
        <begin position="113"/>
        <end position="143"/>
    </location>
</feature>
<feature type="transmembrane region" description="Helical" evidence="2">
    <location>
        <begin position="90"/>
        <end position="107"/>
    </location>
</feature>
<dbReference type="STRING" id="1090615.SAMN04515671_3089"/>
<feature type="transmembrane region" description="Helical" evidence="2">
    <location>
        <begin position="200"/>
        <end position="224"/>
    </location>
</feature>
<gene>
    <name evidence="3" type="ORF">SAMN04515671_3089</name>
</gene>
<dbReference type="Proteomes" id="UP000198741">
    <property type="component" value="Chromosome I"/>
</dbReference>
<evidence type="ECO:0008006" key="5">
    <source>
        <dbReference type="Google" id="ProtNLM"/>
    </source>
</evidence>
<evidence type="ECO:0000313" key="4">
    <source>
        <dbReference type="Proteomes" id="UP000198741"/>
    </source>
</evidence>
<evidence type="ECO:0000256" key="1">
    <source>
        <dbReference type="SAM" id="MobiDB-lite"/>
    </source>
</evidence>
<feature type="transmembrane region" description="Helical" evidence="2">
    <location>
        <begin position="163"/>
        <end position="180"/>
    </location>
</feature>
<feature type="region of interest" description="Disordered" evidence="1">
    <location>
        <begin position="1"/>
        <end position="31"/>
    </location>
</feature>
<organism evidence="3 4">
    <name type="scientific">Nakamurella panacisegetis</name>
    <dbReference type="NCBI Taxonomy" id="1090615"/>
    <lineage>
        <taxon>Bacteria</taxon>
        <taxon>Bacillati</taxon>
        <taxon>Actinomycetota</taxon>
        <taxon>Actinomycetes</taxon>
        <taxon>Nakamurellales</taxon>
        <taxon>Nakamurellaceae</taxon>
        <taxon>Nakamurella</taxon>
    </lineage>
</organism>
<evidence type="ECO:0000313" key="3">
    <source>
        <dbReference type="EMBL" id="SDP16381.1"/>
    </source>
</evidence>
<name>A0A1H0QG80_9ACTN</name>
<sequence length="245" mass="26094">MSSPDRSAAAPDPDAQAPLDGPAPETKPAPTIWEQMGGPMGMLDSGLPVVVFVLVNAIWHHLGWAIGSALAAGAAIAVARLVRRKPVTQAVAGLFGVGIAAFIAYRTGSAKGYFLFGIWSFVLYGSVLLLSILVRWPLIGVLWESINGRGTAWRKDRKLVRRYDGATAVWVVVFAARFAVQNQLYRADQVGWLATARLLMGYPVYLLAIVVTVLIVGSANGMSLPSLATVMGRKAPADPTAVEPE</sequence>
<evidence type="ECO:0000256" key="2">
    <source>
        <dbReference type="SAM" id="Phobius"/>
    </source>
</evidence>
<dbReference type="EMBL" id="LT629710">
    <property type="protein sequence ID" value="SDP16381.1"/>
    <property type="molecule type" value="Genomic_DNA"/>
</dbReference>
<proteinExistence type="predicted"/>
<accession>A0A1H0QG80</accession>
<keyword evidence="2" id="KW-1133">Transmembrane helix</keyword>